<evidence type="ECO:0000259" key="3">
    <source>
        <dbReference type="Pfam" id="PF22666"/>
    </source>
</evidence>
<dbReference type="GO" id="GO:0003677">
    <property type="term" value="F:DNA binding"/>
    <property type="evidence" value="ECO:0007669"/>
    <property type="project" value="UniProtKB-KW"/>
</dbReference>
<dbReference type="EMBL" id="CP042434">
    <property type="protein sequence ID" value="QEC70804.1"/>
    <property type="molecule type" value="Genomic_DNA"/>
</dbReference>
<gene>
    <name evidence="4" type="ORF">FSB73_02995</name>
</gene>
<dbReference type="InterPro" id="IPR008979">
    <property type="entry name" value="Galactose-bd-like_sf"/>
</dbReference>
<dbReference type="InterPro" id="IPR054593">
    <property type="entry name" value="Beta-mannosidase-like_N2"/>
</dbReference>
<dbReference type="KEGG" id="agi:FSB73_02995"/>
<dbReference type="AlphaFoldDB" id="A0A5B8VH11"/>
<dbReference type="Gene3D" id="2.60.120.260">
    <property type="entry name" value="Galactose-binding domain-like"/>
    <property type="match status" value="1"/>
</dbReference>
<protein>
    <submittedName>
        <fullName evidence="4">DNA-binding protein</fullName>
    </submittedName>
</protein>
<feature type="domain" description="Beta-mannosidase-like galactose-binding" evidence="3">
    <location>
        <begin position="1057"/>
        <end position="1141"/>
    </location>
</feature>
<reference evidence="4 5" key="1">
    <citation type="journal article" date="2017" name="Int. J. Syst. Evol. Microbiol.">
        <title>Arachidicoccus ginsenosidivorans sp. nov., with ginsenoside-converting activity isolated from ginseng cultivating soil.</title>
        <authorList>
            <person name="Siddiqi M.Z."/>
            <person name="Aslam Z."/>
            <person name="Im W.T."/>
        </authorList>
    </citation>
    <scope>NUCLEOTIDE SEQUENCE [LARGE SCALE GENOMIC DNA]</scope>
    <source>
        <strain evidence="4 5">Gsoil 809</strain>
    </source>
</reference>
<dbReference type="PANTHER" id="PTHR43817">
    <property type="entry name" value="GLYCOSYL HYDROLASE"/>
    <property type="match status" value="1"/>
</dbReference>
<organism evidence="4 5">
    <name type="scientific">Arachidicoccus ginsenosidivorans</name>
    <dbReference type="NCBI Taxonomy" id="496057"/>
    <lineage>
        <taxon>Bacteria</taxon>
        <taxon>Pseudomonadati</taxon>
        <taxon>Bacteroidota</taxon>
        <taxon>Chitinophagia</taxon>
        <taxon>Chitinophagales</taxon>
        <taxon>Chitinophagaceae</taxon>
        <taxon>Arachidicoccus</taxon>
    </lineage>
</organism>
<dbReference type="SUPFAM" id="SSF49785">
    <property type="entry name" value="Galactose-binding domain-like"/>
    <property type="match status" value="1"/>
</dbReference>
<sequence>MGTSHIAHHTDYDSAKPWVLWYWMDASVSEAGIRADLTAMKEQGIAGAYLVCVRGKPDSLLINPPVVQLTPLWWQMLKKAFSIADSLGLKLGMHVGDGFATSGGPWITPALSMQRVVWSDTTVKGNGNEKIIKLPQAKNIQEGYYRDIAVYAFTALPGSDSSTDNIIPVVTTNAPGQDGTKLITPGNKENFSSKKSCWIDYTFKKPFTCRSIEIITKGITFQAKRLRIYISDNGKDYRYYTELVPARSGWQDYLYPVHYTIPAVTSKYFRFVYDPEGTEPGSEDLDDAKWSPSLKLTGLKLSSEARIDHFEGKSGAIWRISKRTDTSLIPDSSCIKPSQLINITKYVQADGTLHWKVPRGRWTIVRMGHSSTGMTNATAGGGKGLECDKFNPVAIKLQFDSWFGKAIKKLGPHLSTSVLKVFYMDSWECGAQNWSPVFRNAFIKRRGYDPLKYLPVMAGYPVGSSRQSEQFLHDVRQTIADLLKDNYFGTLCDLAHQKGYKVTAECTAPVMVGDGISHFDQVDFPMGEFWLNSPTHDKPNDILDAISGGHIYGKNIIQAEAFTELRNKWNEYPGMLKTLQDHHYALGINRLVFHVFGENPWLNRAPGMTLGGVGLYFQRDQTWWPMAHGWMDYTRRAQWILQQGTPVTDIAVFNGEEIPSRAVLPDRLMTTLPGLFGVSGILAEKKRLENKGNPLQHIPEKVTSSAGITTAKDWIDPLHGYKYDAINRDALLRLACVQGDQVVLPGGASYQLLILPRLDKMEPNPAYMSLAVAKKLLALTKAGATLLADRYPQFLEGLSVNKDAQLDSLHLIIQELLGSEVFFNAHKDQGFVRKIGSGRVVYGVYSNTDLSALGILRDFKATCTKTGSYAKAIAWNHRRIGKDASLTPKRQPANKDESIEAANMDGPDLKALGATDLYFVSNQLDSVRDIQITLREGNKTPMLYDAVTGQFKAVRWWKTDENKTRLMIELPQNGSVFIFLRDLKKGAFKVANKVRQTYLEAGPDQQALDPAAQLTGPWQVQFDPKRGGPKAPVTFKTLQDWTSLDADSIKNYSGIATYRIHFKWTSKKNTYKDATDNEILLALGKVHDIASVRLNNINLGVAWTYPYQVDITKALKAGDNFLEIQVANTWANRILSDERLPESQRQTWTTSPFNLQGHHLLPAGLIGPVWLMVNKGNANPSLKGKSDSMDEK</sequence>
<dbReference type="Pfam" id="PF22666">
    <property type="entry name" value="Glyco_hydro_2_N2"/>
    <property type="match status" value="1"/>
</dbReference>
<evidence type="ECO:0000313" key="4">
    <source>
        <dbReference type="EMBL" id="QEC70804.1"/>
    </source>
</evidence>
<keyword evidence="4" id="KW-0238">DNA-binding</keyword>
<dbReference type="PANTHER" id="PTHR43817:SF1">
    <property type="entry name" value="HYDROLASE, FAMILY 43, PUTATIVE (AFU_ORTHOLOGUE AFUA_3G01660)-RELATED"/>
    <property type="match status" value="1"/>
</dbReference>
<name>A0A5B8VH11_9BACT</name>
<evidence type="ECO:0000313" key="5">
    <source>
        <dbReference type="Proteomes" id="UP000321291"/>
    </source>
</evidence>
<proteinExistence type="predicted"/>
<evidence type="ECO:0000256" key="2">
    <source>
        <dbReference type="ARBA" id="ARBA00022801"/>
    </source>
</evidence>
<dbReference type="GO" id="GO:0004553">
    <property type="term" value="F:hydrolase activity, hydrolyzing O-glycosyl compounds"/>
    <property type="evidence" value="ECO:0007669"/>
    <property type="project" value="UniProtKB-ARBA"/>
</dbReference>
<keyword evidence="1" id="KW-0732">Signal</keyword>
<dbReference type="NCBIfam" id="NF045579">
    <property type="entry name" value="rhamnoside_JR"/>
    <property type="match status" value="1"/>
</dbReference>
<dbReference type="OrthoDB" id="9761519at2"/>
<dbReference type="Proteomes" id="UP000321291">
    <property type="component" value="Chromosome"/>
</dbReference>
<dbReference type="Pfam" id="PF17132">
    <property type="entry name" value="Glyco_hydro_106"/>
    <property type="match status" value="2"/>
</dbReference>
<dbReference type="RefSeq" id="WP_146780064.1">
    <property type="nucleotide sequence ID" value="NZ_CP042434.1"/>
</dbReference>
<keyword evidence="5" id="KW-1185">Reference proteome</keyword>
<accession>A0A5B8VH11</accession>
<evidence type="ECO:0000256" key="1">
    <source>
        <dbReference type="ARBA" id="ARBA00022729"/>
    </source>
</evidence>
<keyword evidence="2" id="KW-0378">Hydrolase</keyword>